<dbReference type="InterPro" id="IPR012373">
    <property type="entry name" value="Ferrdict_sens_TM"/>
</dbReference>
<dbReference type="Gene3D" id="3.55.50.30">
    <property type="match status" value="1"/>
</dbReference>
<dbReference type="Pfam" id="PF16344">
    <property type="entry name" value="FecR_C"/>
    <property type="match status" value="1"/>
</dbReference>
<proteinExistence type="predicted"/>
<evidence type="ECO:0000313" key="5">
    <source>
        <dbReference type="Proteomes" id="UP000321436"/>
    </source>
</evidence>
<dbReference type="InterPro" id="IPR032508">
    <property type="entry name" value="FecR_C"/>
</dbReference>
<keyword evidence="1" id="KW-0812">Transmembrane</keyword>
<sequence>MINQSTILAKYARNEVTAEEHAAFQEWLKTLPAAEVEALMDEYGEMIARMDSPQAPASPALLAAIHREIDRQEAGPPVKRMPVRKWSWAAAVAILLAGAAFLWKTYQPETVQAPVVVQSTDIAPGTNGAILTLSDGSRVALDSVRNGTVTLQGGKVSGNRLVYENNGKEPVYNTMSTPNARQFQLELPDGTRVWLNAASSIRYPTAFPGTVREVDVTGEAYFEVAHDAGRPFRINVNNKAEVEVLGTNFNVNAYDNESTINTTLLEGSVRVLQRGHGVVIKPGQQAQIANSTQPETIKVIAAANIEKAIAWKDGLFNFNGVKLDEAMRQLERWYDIRVMYEKNVPDIELAGKMTRGVSLQGLLVVLKELGVHCTLEGRTLTIRE</sequence>
<comment type="caution">
    <text evidence="4">The sequence shown here is derived from an EMBL/GenBank/DDBJ whole genome shotgun (WGS) entry which is preliminary data.</text>
</comment>
<keyword evidence="5" id="KW-1185">Reference proteome</keyword>
<feature type="transmembrane region" description="Helical" evidence="1">
    <location>
        <begin position="86"/>
        <end position="103"/>
    </location>
</feature>
<protein>
    <submittedName>
        <fullName evidence="4">Iron dicitrate transporter FecR</fullName>
    </submittedName>
</protein>
<gene>
    <name evidence="4" type="ORF">CCY01nite_22750</name>
</gene>
<dbReference type="Pfam" id="PF04773">
    <property type="entry name" value="FecR"/>
    <property type="match status" value="1"/>
</dbReference>
<dbReference type="RefSeq" id="WP_146861294.1">
    <property type="nucleotide sequence ID" value="NZ_BKAU01000002.1"/>
</dbReference>
<evidence type="ECO:0000256" key="1">
    <source>
        <dbReference type="SAM" id="Phobius"/>
    </source>
</evidence>
<organism evidence="4 5">
    <name type="scientific">Chitinophaga cymbidii</name>
    <dbReference type="NCBI Taxonomy" id="1096750"/>
    <lineage>
        <taxon>Bacteria</taxon>
        <taxon>Pseudomonadati</taxon>
        <taxon>Bacteroidota</taxon>
        <taxon>Chitinophagia</taxon>
        <taxon>Chitinophagales</taxon>
        <taxon>Chitinophagaceae</taxon>
        <taxon>Chitinophaga</taxon>
    </lineage>
</organism>
<feature type="domain" description="Protein FecR C-terminal" evidence="3">
    <location>
        <begin position="316"/>
        <end position="382"/>
    </location>
</feature>
<dbReference type="GO" id="GO:0016989">
    <property type="term" value="F:sigma factor antagonist activity"/>
    <property type="evidence" value="ECO:0007669"/>
    <property type="project" value="TreeGrafter"/>
</dbReference>
<keyword evidence="1" id="KW-1133">Transmembrane helix</keyword>
<reference evidence="4 5" key="1">
    <citation type="submission" date="2019-07" db="EMBL/GenBank/DDBJ databases">
        <title>Whole genome shotgun sequence of Chitinophaga cymbidii NBRC 109752.</title>
        <authorList>
            <person name="Hosoyama A."/>
            <person name="Uohara A."/>
            <person name="Ohji S."/>
            <person name="Ichikawa N."/>
        </authorList>
    </citation>
    <scope>NUCLEOTIDE SEQUENCE [LARGE SCALE GENOMIC DNA]</scope>
    <source>
        <strain evidence="4 5">NBRC 109752</strain>
    </source>
</reference>
<dbReference type="OrthoDB" id="625980at2"/>
<name>A0A512RK14_9BACT</name>
<dbReference type="Proteomes" id="UP000321436">
    <property type="component" value="Unassembled WGS sequence"/>
</dbReference>
<keyword evidence="1" id="KW-0472">Membrane</keyword>
<dbReference type="FunFam" id="2.60.120.1440:FF:000001">
    <property type="entry name" value="Putative anti-sigma factor"/>
    <property type="match status" value="1"/>
</dbReference>
<dbReference type="Gene3D" id="2.60.120.1440">
    <property type="match status" value="1"/>
</dbReference>
<dbReference type="EMBL" id="BKAU01000002">
    <property type="protein sequence ID" value="GEP96015.1"/>
    <property type="molecule type" value="Genomic_DNA"/>
</dbReference>
<dbReference type="AlphaFoldDB" id="A0A512RK14"/>
<accession>A0A512RK14</accession>
<dbReference type="InterPro" id="IPR006860">
    <property type="entry name" value="FecR"/>
</dbReference>
<evidence type="ECO:0000259" key="3">
    <source>
        <dbReference type="Pfam" id="PF16344"/>
    </source>
</evidence>
<dbReference type="PIRSF" id="PIRSF018266">
    <property type="entry name" value="FecR"/>
    <property type="match status" value="1"/>
</dbReference>
<dbReference type="PANTHER" id="PTHR30273">
    <property type="entry name" value="PERIPLASMIC SIGNAL SENSOR AND SIGMA FACTOR ACTIVATOR FECR-RELATED"/>
    <property type="match status" value="1"/>
</dbReference>
<evidence type="ECO:0000313" key="4">
    <source>
        <dbReference type="EMBL" id="GEP96015.1"/>
    </source>
</evidence>
<feature type="domain" description="FecR protein" evidence="2">
    <location>
        <begin position="174"/>
        <end position="270"/>
    </location>
</feature>
<evidence type="ECO:0000259" key="2">
    <source>
        <dbReference type="Pfam" id="PF04773"/>
    </source>
</evidence>
<dbReference type="PANTHER" id="PTHR30273:SF2">
    <property type="entry name" value="PROTEIN FECR"/>
    <property type="match status" value="1"/>
</dbReference>